<dbReference type="AlphaFoldDB" id="A0A1E5Q2Y0"/>
<organism evidence="7 8">
    <name type="scientific">Magnetovibrio blakemorei</name>
    <dbReference type="NCBI Taxonomy" id="28181"/>
    <lineage>
        <taxon>Bacteria</taxon>
        <taxon>Pseudomonadati</taxon>
        <taxon>Pseudomonadota</taxon>
        <taxon>Alphaproteobacteria</taxon>
        <taxon>Rhodospirillales</taxon>
        <taxon>Magnetovibrionaceae</taxon>
        <taxon>Magnetovibrio</taxon>
    </lineage>
</organism>
<evidence type="ECO:0000313" key="7">
    <source>
        <dbReference type="EMBL" id="OEJ63837.1"/>
    </source>
</evidence>
<dbReference type="SFLD" id="SFLDG01138">
    <property type="entry name" value="C1.6.2:_Deoxy-d-mannose-octulo"/>
    <property type="match status" value="1"/>
</dbReference>
<dbReference type="SFLD" id="SFLDG01136">
    <property type="entry name" value="C1.6:_Phosphoserine_Phosphatas"/>
    <property type="match status" value="1"/>
</dbReference>
<accession>A0A1E5Q2Y0</accession>
<evidence type="ECO:0000256" key="1">
    <source>
        <dbReference type="ARBA" id="ARBA00001946"/>
    </source>
</evidence>
<evidence type="ECO:0000313" key="8">
    <source>
        <dbReference type="Proteomes" id="UP000095347"/>
    </source>
</evidence>
<reference evidence="8" key="1">
    <citation type="submission" date="2016-07" db="EMBL/GenBank/DDBJ databases">
        <authorList>
            <person name="Florea S."/>
            <person name="Webb J.S."/>
            <person name="Jaromczyk J."/>
            <person name="Schardl C.L."/>
        </authorList>
    </citation>
    <scope>NUCLEOTIDE SEQUENCE [LARGE SCALE GENOMIC DNA]</scope>
    <source>
        <strain evidence="8">MV-1</strain>
    </source>
</reference>
<dbReference type="InterPro" id="IPR036412">
    <property type="entry name" value="HAD-like_sf"/>
</dbReference>
<protein>
    <submittedName>
        <fullName evidence="7">Uncharacterized protein</fullName>
    </submittedName>
</protein>
<dbReference type="STRING" id="28181.BEN30_17195"/>
<sequence>MTLFSKDSIDLLVFDFDGVLTDNRVYVLEDGHEAVACNRSDGLAFDMFRAIHLSTLILSTEKNPVVSARAKKLCVPVLQAVKNKRRTLIEHCASSSIDIKRVMFIGNDLNDISVMSCVGFPVAVFDAHPKVKELACTVLSTAGGQGVAREIAEKTLGLDYITLTSLQNE</sequence>
<keyword evidence="4" id="KW-0479">Metal-binding</keyword>
<evidence type="ECO:0000256" key="6">
    <source>
        <dbReference type="ARBA" id="ARBA00022842"/>
    </source>
</evidence>
<keyword evidence="8" id="KW-1185">Reference proteome</keyword>
<dbReference type="Pfam" id="PF08282">
    <property type="entry name" value="Hydrolase_3"/>
    <property type="match status" value="1"/>
</dbReference>
<comment type="similarity">
    <text evidence="2">Belongs to the KdsC family.</text>
</comment>
<dbReference type="SUPFAM" id="SSF56784">
    <property type="entry name" value="HAD-like"/>
    <property type="match status" value="1"/>
</dbReference>
<evidence type="ECO:0000256" key="5">
    <source>
        <dbReference type="ARBA" id="ARBA00022801"/>
    </source>
</evidence>
<dbReference type="GO" id="GO:0016788">
    <property type="term" value="F:hydrolase activity, acting on ester bonds"/>
    <property type="evidence" value="ECO:0007669"/>
    <property type="project" value="InterPro"/>
</dbReference>
<dbReference type="GO" id="GO:0046872">
    <property type="term" value="F:metal ion binding"/>
    <property type="evidence" value="ECO:0007669"/>
    <property type="project" value="UniProtKB-KW"/>
</dbReference>
<dbReference type="PANTHER" id="PTHR21485">
    <property type="entry name" value="HAD SUPERFAMILY MEMBERS CMAS AND KDSC"/>
    <property type="match status" value="1"/>
</dbReference>
<comment type="subunit">
    <text evidence="3">Homotetramer.</text>
</comment>
<dbReference type="InterPro" id="IPR023214">
    <property type="entry name" value="HAD_sf"/>
</dbReference>
<dbReference type="GO" id="GO:0008781">
    <property type="term" value="F:N-acylneuraminate cytidylyltransferase activity"/>
    <property type="evidence" value="ECO:0007669"/>
    <property type="project" value="TreeGrafter"/>
</dbReference>
<dbReference type="RefSeq" id="WP_069959524.1">
    <property type="nucleotide sequence ID" value="NZ_MCGG01000083.1"/>
</dbReference>
<comment type="cofactor">
    <cofactor evidence="1">
        <name>Mg(2+)</name>
        <dbReference type="ChEBI" id="CHEBI:18420"/>
    </cofactor>
</comment>
<dbReference type="PANTHER" id="PTHR21485:SF3">
    <property type="entry name" value="N-ACYLNEURAMINATE CYTIDYLYLTRANSFERASE"/>
    <property type="match status" value="1"/>
</dbReference>
<dbReference type="OrthoDB" id="9805604at2"/>
<evidence type="ECO:0000256" key="3">
    <source>
        <dbReference type="ARBA" id="ARBA00011881"/>
    </source>
</evidence>
<dbReference type="Gene3D" id="3.40.50.1000">
    <property type="entry name" value="HAD superfamily/HAD-like"/>
    <property type="match status" value="1"/>
</dbReference>
<gene>
    <name evidence="7" type="ORF">BEN30_17195</name>
</gene>
<keyword evidence="6" id="KW-0460">Magnesium</keyword>
<evidence type="ECO:0000256" key="4">
    <source>
        <dbReference type="ARBA" id="ARBA00022723"/>
    </source>
</evidence>
<name>A0A1E5Q2Y0_9PROT</name>
<comment type="caution">
    <text evidence="7">The sequence shown here is derived from an EMBL/GenBank/DDBJ whole genome shotgun (WGS) entry which is preliminary data.</text>
</comment>
<dbReference type="InterPro" id="IPR050793">
    <property type="entry name" value="CMP-NeuNAc_synthase"/>
</dbReference>
<dbReference type="SFLD" id="SFLDS00003">
    <property type="entry name" value="Haloacid_Dehalogenase"/>
    <property type="match status" value="1"/>
</dbReference>
<keyword evidence="5" id="KW-0378">Hydrolase</keyword>
<proteinExistence type="inferred from homology"/>
<dbReference type="EMBL" id="MCGG01000083">
    <property type="protein sequence ID" value="OEJ63837.1"/>
    <property type="molecule type" value="Genomic_DNA"/>
</dbReference>
<dbReference type="InterPro" id="IPR010023">
    <property type="entry name" value="KdsC_fam"/>
</dbReference>
<evidence type="ECO:0000256" key="2">
    <source>
        <dbReference type="ARBA" id="ARBA00005893"/>
    </source>
</evidence>
<dbReference type="Proteomes" id="UP000095347">
    <property type="component" value="Unassembled WGS sequence"/>
</dbReference>